<dbReference type="HOGENOM" id="CLU_951332_0_0_1"/>
<evidence type="ECO:0000313" key="1">
    <source>
        <dbReference type="EnsemblProtists" id="EOD24362"/>
    </source>
</evidence>
<proteinExistence type="predicted"/>
<reference evidence="1" key="2">
    <citation type="submission" date="2024-10" db="UniProtKB">
        <authorList>
            <consortium name="EnsemblProtists"/>
        </authorList>
    </citation>
    <scope>IDENTIFICATION</scope>
</reference>
<name>A0A0D3JLH7_EMIH1</name>
<organism evidence="1 2">
    <name type="scientific">Emiliania huxleyi (strain CCMP1516)</name>
    <dbReference type="NCBI Taxonomy" id="280463"/>
    <lineage>
        <taxon>Eukaryota</taxon>
        <taxon>Haptista</taxon>
        <taxon>Haptophyta</taxon>
        <taxon>Prymnesiophyceae</taxon>
        <taxon>Isochrysidales</taxon>
        <taxon>Noelaerhabdaceae</taxon>
        <taxon>Emiliania</taxon>
    </lineage>
</organism>
<protein>
    <submittedName>
        <fullName evidence="1">Uncharacterized protein</fullName>
    </submittedName>
</protein>
<sequence length="293" mass="31323">MKLAADIPTAAPHANVIFVNCIPNNLTAGDFIEINNTVYQIESLEIILEIVTSRRLLETVVVAGIPDGSVAIKLTADVTEPAGQGVAVTTVTAPPSPPHLHFAHGGRADFRGEDGRYYSFFSAPNLAVNVKTEDAVFEMHRKLGHTLTVHGSFITEVDMASAYFSLPRWSLHVRGNHVYGHISGPLHRLDVSFHAKDNAASRSLPHGLVGQSFSSTASRWGNVDEYPAEGHFTTAAMAEGAIEGEAAMYEVAAADATSFAFSRFDAQEITGPVDLRLASAVDATSTDEAFTST</sequence>
<dbReference type="Proteomes" id="UP000013827">
    <property type="component" value="Unassembled WGS sequence"/>
</dbReference>
<dbReference type="AlphaFoldDB" id="A0A0D3JLH7"/>
<reference evidence="2" key="1">
    <citation type="journal article" date="2013" name="Nature">
        <title>Pan genome of the phytoplankton Emiliania underpins its global distribution.</title>
        <authorList>
            <person name="Read B.A."/>
            <person name="Kegel J."/>
            <person name="Klute M.J."/>
            <person name="Kuo A."/>
            <person name="Lefebvre S.C."/>
            <person name="Maumus F."/>
            <person name="Mayer C."/>
            <person name="Miller J."/>
            <person name="Monier A."/>
            <person name="Salamov A."/>
            <person name="Young J."/>
            <person name="Aguilar M."/>
            <person name="Claverie J.M."/>
            <person name="Frickenhaus S."/>
            <person name="Gonzalez K."/>
            <person name="Herman E.K."/>
            <person name="Lin Y.C."/>
            <person name="Napier J."/>
            <person name="Ogata H."/>
            <person name="Sarno A.F."/>
            <person name="Shmutz J."/>
            <person name="Schroeder D."/>
            <person name="de Vargas C."/>
            <person name="Verret F."/>
            <person name="von Dassow P."/>
            <person name="Valentin K."/>
            <person name="Van de Peer Y."/>
            <person name="Wheeler G."/>
            <person name="Dacks J.B."/>
            <person name="Delwiche C.F."/>
            <person name="Dyhrman S.T."/>
            <person name="Glockner G."/>
            <person name="John U."/>
            <person name="Richards T."/>
            <person name="Worden A.Z."/>
            <person name="Zhang X."/>
            <person name="Grigoriev I.V."/>
            <person name="Allen A.E."/>
            <person name="Bidle K."/>
            <person name="Borodovsky M."/>
            <person name="Bowler C."/>
            <person name="Brownlee C."/>
            <person name="Cock J.M."/>
            <person name="Elias M."/>
            <person name="Gladyshev V.N."/>
            <person name="Groth M."/>
            <person name="Guda C."/>
            <person name="Hadaegh A."/>
            <person name="Iglesias-Rodriguez M.D."/>
            <person name="Jenkins J."/>
            <person name="Jones B.M."/>
            <person name="Lawson T."/>
            <person name="Leese F."/>
            <person name="Lindquist E."/>
            <person name="Lobanov A."/>
            <person name="Lomsadze A."/>
            <person name="Malik S.B."/>
            <person name="Marsh M.E."/>
            <person name="Mackinder L."/>
            <person name="Mock T."/>
            <person name="Mueller-Roeber B."/>
            <person name="Pagarete A."/>
            <person name="Parker M."/>
            <person name="Probert I."/>
            <person name="Quesneville H."/>
            <person name="Raines C."/>
            <person name="Rensing S.A."/>
            <person name="Riano-Pachon D.M."/>
            <person name="Richier S."/>
            <person name="Rokitta S."/>
            <person name="Shiraiwa Y."/>
            <person name="Soanes D.M."/>
            <person name="van der Giezen M."/>
            <person name="Wahlund T.M."/>
            <person name="Williams B."/>
            <person name="Wilson W."/>
            <person name="Wolfe G."/>
            <person name="Wurch L.L."/>
        </authorList>
    </citation>
    <scope>NUCLEOTIDE SEQUENCE</scope>
</reference>
<dbReference type="EnsemblProtists" id="EOD24362">
    <property type="protein sequence ID" value="EOD24362"/>
    <property type="gene ID" value="EMIHUDRAFT_115952"/>
</dbReference>
<dbReference type="GeneID" id="17269907"/>
<evidence type="ECO:0000313" key="2">
    <source>
        <dbReference type="Proteomes" id="UP000013827"/>
    </source>
</evidence>
<accession>A0A0D3JLH7</accession>
<dbReference type="RefSeq" id="XP_005776791.1">
    <property type="nucleotide sequence ID" value="XM_005776734.1"/>
</dbReference>
<keyword evidence="2" id="KW-1185">Reference proteome</keyword>
<dbReference type="PaxDb" id="2903-EOD24362"/>
<dbReference type="KEGG" id="ehx:EMIHUDRAFT_115952"/>